<dbReference type="Pfam" id="PF00096">
    <property type="entry name" value="zf-C2H2"/>
    <property type="match status" value="1"/>
</dbReference>
<dbReference type="PROSITE" id="PS00028">
    <property type="entry name" value="ZINC_FINGER_C2H2_1"/>
    <property type="match status" value="1"/>
</dbReference>
<evidence type="ECO:0000259" key="5">
    <source>
        <dbReference type="PROSITE" id="PS50157"/>
    </source>
</evidence>
<evidence type="ECO:0000256" key="4">
    <source>
        <dbReference type="SAM" id="MobiDB-lite"/>
    </source>
</evidence>
<dbReference type="EMBL" id="CAJPIZ010000667">
    <property type="protein sequence ID" value="CAG2102005.1"/>
    <property type="molecule type" value="Genomic_DNA"/>
</dbReference>
<evidence type="ECO:0000313" key="6">
    <source>
        <dbReference type="EMBL" id="CAD7621575.1"/>
    </source>
</evidence>
<accession>A0A7R9KGY3</accession>
<feature type="compositionally biased region" description="Polar residues" evidence="4">
    <location>
        <begin position="14"/>
        <end position="25"/>
    </location>
</feature>
<dbReference type="GO" id="GO:0005634">
    <property type="term" value="C:nucleus"/>
    <property type="evidence" value="ECO:0007669"/>
    <property type="project" value="UniProtKB-SubCell"/>
</dbReference>
<dbReference type="GO" id="GO:0006355">
    <property type="term" value="P:regulation of DNA-templated transcription"/>
    <property type="evidence" value="ECO:0007669"/>
    <property type="project" value="TreeGrafter"/>
</dbReference>
<comment type="subcellular location">
    <subcellularLocation>
        <location evidence="1">Nucleus</location>
    </subcellularLocation>
</comment>
<dbReference type="InterPro" id="IPR052296">
    <property type="entry name" value="TR-Histone_Methyltrans"/>
</dbReference>
<dbReference type="PANTHER" id="PTHR16516">
    <property type="entry name" value="AGAP007109-PA"/>
    <property type="match status" value="1"/>
</dbReference>
<dbReference type="InterPro" id="IPR013087">
    <property type="entry name" value="Znf_C2H2_type"/>
</dbReference>
<dbReference type="EMBL" id="OC855242">
    <property type="protein sequence ID" value="CAD7621575.1"/>
    <property type="molecule type" value="Genomic_DNA"/>
</dbReference>
<dbReference type="SMART" id="SM00355">
    <property type="entry name" value="ZnF_C2H2"/>
    <property type="match status" value="3"/>
</dbReference>
<dbReference type="PROSITE" id="PS50157">
    <property type="entry name" value="ZINC_FINGER_C2H2_2"/>
    <property type="match status" value="2"/>
</dbReference>
<feature type="region of interest" description="Disordered" evidence="4">
    <location>
        <begin position="1"/>
        <end position="25"/>
    </location>
</feature>
<gene>
    <name evidence="6" type="ORF">OSB1V03_LOCUS2046</name>
</gene>
<dbReference type="AlphaFoldDB" id="A0A7R9KGY3"/>
<protein>
    <recommendedName>
        <fullName evidence="5">C2H2-type domain-containing protein</fullName>
    </recommendedName>
</protein>
<dbReference type="PANTHER" id="PTHR16516:SF4">
    <property type="entry name" value="C2H2-TYPE DOMAIN-CONTAINING PROTEIN"/>
    <property type="match status" value="1"/>
</dbReference>
<keyword evidence="7" id="KW-1185">Reference proteome</keyword>
<keyword evidence="2" id="KW-0539">Nucleus</keyword>
<name>A0A7R9KGY3_9ACAR</name>
<organism evidence="6">
    <name type="scientific">Medioppia subpectinata</name>
    <dbReference type="NCBI Taxonomy" id="1979941"/>
    <lineage>
        <taxon>Eukaryota</taxon>
        <taxon>Metazoa</taxon>
        <taxon>Ecdysozoa</taxon>
        <taxon>Arthropoda</taxon>
        <taxon>Chelicerata</taxon>
        <taxon>Arachnida</taxon>
        <taxon>Acari</taxon>
        <taxon>Acariformes</taxon>
        <taxon>Sarcoptiformes</taxon>
        <taxon>Oribatida</taxon>
        <taxon>Brachypylina</taxon>
        <taxon>Oppioidea</taxon>
        <taxon>Oppiidae</taxon>
        <taxon>Medioppia</taxon>
    </lineage>
</organism>
<evidence type="ECO:0000256" key="3">
    <source>
        <dbReference type="PROSITE-ProRule" id="PRU00042"/>
    </source>
</evidence>
<feature type="compositionally biased region" description="Low complexity" evidence="4">
    <location>
        <begin position="179"/>
        <end position="193"/>
    </location>
</feature>
<dbReference type="InterPro" id="IPR036236">
    <property type="entry name" value="Znf_C2H2_sf"/>
</dbReference>
<keyword evidence="3" id="KW-0479">Metal-binding</keyword>
<feature type="domain" description="C2H2-type" evidence="5">
    <location>
        <begin position="424"/>
        <end position="447"/>
    </location>
</feature>
<dbReference type="SUPFAM" id="SSF57667">
    <property type="entry name" value="beta-beta-alpha zinc fingers"/>
    <property type="match status" value="1"/>
</dbReference>
<feature type="compositionally biased region" description="Basic residues" evidence="4">
    <location>
        <begin position="263"/>
        <end position="272"/>
    </location>
</feature>
<sequence length="447" mass="49930">MTEGSESDGGNAIESPSNTITPNISKGQLFGPFSNPLHWLSFKSCDNNNNNHSSTELFRRIEIARHSDEQNLKVIHRNGNFYFKVIRNISCDETRDGAERPKLYAWFSRELEARFPTPSMSCLNGSVRYFCPLCNEVFLYSNLVVTHILCVLFLYSNLVVTHILCVCPKRIQIDSIPVPSDTTSTPRHTTEPTVNQHVLGNSSLGNGSAPQEVKPPAKRKQGFDIASLVREESNESFPTNKRTKSSSDTDKCEDNVTNSSAFHRPKSPHAVHKSNQLVTNSSAMDMISSPLMTSAFKKVDHKMSSVQNPYDFSAIYQRVATSSMLPSTTSSATHPLLHQMSLSAPLSSSLSTSLSSTSAKSLVSNTLLPYLPPSLAALTFPTTNWCAKCNASFRMTSDLVYHMRSHHKNAITGDTMKKKREEKLRCNICNETFRERHHLTRHMTSHQ</sequence>
<evidence type="ECO:0000256" key="1">
    <source>
        <dbReference type="ARBA" id="ARBA00004123"/>
    </source>
</evidence>
<dbReference type="Proteomes" id="UP000759131">
    <property type="component" value="Unassembled WGS sequence"/>
</dbReference>
<dbReference type="GO" id="GO:0008270">
    <property type="term" value="F:zinc ion binding"/>
    <property type="evidence" value="ECO:0007669"/>
    <property type="project" value="UniProtKB-KW"/>
</dbReference>
<reference evidence="6" key="1">
    <citation type="submission" date="2020-11" db="EMBL/GenBank/DDBJ databases">
        <authorList>
            <person name="Tran Van P."/>
        </authorList>
    </citation>
    <scope>NUCLEOTIDE SEQUENCE</scope>
</reference>
<feature type="domain" description="C2H2-type" evidence="5">
    <location>
        <begin position="384"/>
        <end position="406"/>
    </location>
</feature>
<dbReference type="Gene3D" id="3.30.160.60">
    <property type="entry name" value="Classic Zinc Finger"/>
    <property type="match status" value="1"/>
</dbReference>
<keyword evidence="3" id="KW-0863">Zinc-finger</keyword>
<dbReference type="OrthoDB" id="5814089at2759"/>
<feature type="region of interest" description="Disordered" evidence="4">
    <location>
        <begin position="177"/>
        <end position="273"/>
    </location>
</feature>
<evidence type="ECO:0000313" key="7">
    <source>
        <dbReference type="Proteomes" id="UP000759131"/>
    </source>
</evidence>
<feature type="compositionally biased region" description="Basic and acidic residues" evidence="4">
    <location>
        <begin position="245"/>
        <end position="254"/>
    </location>
</feature>
<feature type="compositionally biased region" description="Polar residues" evidence="4">
    <location>
        <begin position="194"/>
        <end position="209"/>
    </location>
</feature>
<evidence type="ECO:0000256" key="2">
    <source>
        <dbReference type="ARBA" id="ARBA00023242"/>
    </source>
</evidence>
<proteinExistence type="predicted"/>
<keyword evidence="3" id="KW-0862">Zinc</keyword>